<dbReference type="EMBL" id="ADOU02000001">
    <property type="protein sequence ID" value="KGJ71476.1"/>
    <property type="molecule type" value="Genomic_DNA"/>
</dbReference>
<evidence type="ECO:0000313" key="2">
    <source>
        <dbReference type="Proteomes" id="UP000024900"/>
    </source>
</evidence>
<organism evidence="1 2">
    <name type="scientific">Bradyrhizobium diazoefficiens SEMIA 5080</name>
    <dbReference type="NCBI Taxonomy" id="754504"/>
    <lineage>
        <taxon>Bacteria</taxon>
        <taxon>Pseudomonadati</taxon>
        <taxon>Pseudomonadota</taxon>
        <taxon>Alphaproteobacteria</taxon>
        <taxon>Hyphomicrobiales</taxon>
        <taxon>Nitrobacteraceae</taxon>
        <taxon>Bradyrhizobium</taxon>
    </lineage>
</organism>
<sequence length="78" mass="9467">MWEFSVSVAAERLHYLGYEPMTDKVSVRQSRARPRIAQRRHEWYIAERDLNRNTKSQIKFCYKLYSYGFALYRPSSTR</sequence>
<dbReference type="Proteomes" id="UP000024900">
    <property type="component" value="Unassembled WGS sequence"/>
</dbReference>
<reference evidence="1 2" key="1">
    <citation type="journal article" date="2014" name="BMC Genomics">
        <title>Comparative genomics of Bradyrhizobium japonicum CPAC 15 and Bradyrhizobium diazoefficiens CPAC 7: elite model strains for understanding symbiotic performance with soybean.</title>
        <authorList>
            <person name="Siqueira A.F."/>
            <person name="Ormeno-Orrillo E."/>
            <person name="Souza R.C."/>
            <person name="Rodrigues E.P."/>
            <person name="Almeida L.G."/>
            <person name="Barcellos F.G."/>
            <person name="Batista J.S."/>
            <person name="Nakatami A.S."/>
            <person name="Martinez-Romero E."/>
            <person name="Vasconcelos A.T."/>
            <person name="Hungria M."/>
        </authorList>
    </citation>
    <scope>NUCLEOTIDE SEQUENCE [LARGE SCALE GENOMIC DNA]</scope>
    <source>
        <strain evidence="1 2">SEMIA 5080</strain>
    </source>
</reference>
<accession>A0A837CQ61</accession>
<dbReference type="AlphaFoldDB" id="A0A837CQ61"/>
<protein>
    <submittedName>
        <fullName evidence="1">Uncharacterized protein</fullName>
    </submittedName>
</protein>
<comment type="caution">
    <text evidence="1">The sequence shown here is derived from an EMBL/GenBank/DDBJ whole genome shotgun (WGS) entry which is preliminary data.</text>
</comment>
<evidence type="ECO:0000313" key="1">
    <source>
        <dbReference type="EMBL" id="KGJ71476.1"/>
    </source>
</evidence>
<gene>
    <name evidence="1" type="ORF">BJA5080_08051</name>
</gene>
<proteinExistence type="predicted"/>
<name>A0A837CQ61_9BRAD</name>